<evidence type="ECO:0000313" key="3">
    <source>
        <dbReference type="Proteomes" id="UP000179243"/>
    </source>
</evidence>
<dbReference type="SUPFAM" id="SSF81301">
    <property type="entry name" value="Nucleotidyltransferase"/>
    <property type="match status" value="1"/>
</dbReference>
<dbReference type="InterPro" id="IPR041633">
    <property type="entry name" value="Polbeta"/>
</dbReference>
<evidence type="ECO:0000259" key="1">
    <source>
        <dbReference type="Pfam" id="PF18765"/>
    </source>
</evidence>
<accession>A0A1F7FBA1</accession>
<sequence length="92" mass="10155">MVISSIKMKSVIDSLRRFGARRILLFGSYAETPEKAQDVDLAVEGIPLARLLDADVAVSDILAVPCDLVSREENPDFFKIIQNSGKVLYEEG</sequence>
<organism evidence="2 3">
    <name type="scientific">Candidatus Raymondbacteria bacterium RIFOXYD12_FULL_49_13</name>
    <dbReference type="NCBI Taxonomy" id="1817890"/>
    <lineage>
        <taxon>Bacteria</taxon>
        <taxon>Raymondiibacteriota</taxon>
    </lineage>
</organism>
<dbReference type="EMBL" id="MFYX01000080">
    <property type="protein sequence ID" value="OGK03891.1"/>
    <property type="molecule type" value="Genomic_DNA"/>
</dbReference>
<comment type="caution">
    <text evidence="2">The sequence shown here is derived from an EMBL/GenBank/DDBJ whole genome shotgun (WGS) entry which is preliminary data.</text>
</comment>
<proteinExistence type="predicted"/>
<dbReference type="Proteomes" id="UP000179243">
    <property type="component" value="Unassembled WGS sequence"/>
</dbReference>
<reference evidence="2 3" key="1">
    <citation type="journal article" date="2016" name="Nat. Commun.">
        <title>Thousands of microbial genomes shed light on interconnected biogeochemical processes in an aquifer system.</title>
        <authorList>
            <person name="Anantharaman K."/>
            <person name="Brown C.T."/>
            <person name="Hug L.A."/>
            <person name="Sharon I."/>
            <person name="Castelle C.J."/>
            <person name="Probst A.J."/>
            <person name="Thomas B.C."/>
            <person name="Singh A."/>
            <person name="Wilkins M.J."/>
            <person name="Karaoz U."/>
            <person name="Brodie E.L."/>
            <person name="Williams K.H."/>
            <person name="Hubbard S.S."/>
            <person name="Banfield J.F."/>
        </authorList>
    </citation>
    <scope>NUCLEOTIDE SEQUENCE [LARGE SCALE GENOMIC DNA]</scope>
</reference>
<dbReference type="AlphaFoldDB" id="A0A1F7FBA1"/>
<dbReference type="Pfam" id="PF18765">
    <property type="entry name" value="Polbeta"/>
    <property type="match status" value="1"/>
</dbReference>
<name>A0A1F7FBA1_UNCRA</name>
<dbReference type="InterPro" id="IPR043519">
    <property type="entry name" value="NT_sf"/>
</dbReference>
<feature type="domain" description="Polymerase beta nucleotidyltransferase" evidence="1">
    <location>
        <begin position="21"/>
        <end position="91"/>
    </location>
</feature>
<dbReference type="Gene3D" id="3.30.460.10">
    <property type="entry name" value="Beta Polymerase, domain 2"/>
    <property type="match status" value="1"/>
</dbReference>
<dbReference type="CDD" id="cd05403">
    <property type="entry name" value="NT_KNTase_like"/>
    <property type="match status" value="1"/>
</dbReference>
<gene>
    <name evidence="2" type="ORF">A2519_00620</name>
</gene>
<protein>
    <recommendedName>
        <fullName evidence="1">Polymerase beta nucleotidyltransferase domain-containing protein</fullName>
    </recommendedName>
</protein>
<evidence type="ECO:0000313" key="2">
    <source>
        <dbReference type="EMBL" id="OGK03891.1"/>
    </source>
</evidence>